<organism evidence="2 3">
    <name type="scientific">Caerostris extrusa</name>
    <name type="common">Bark spider</name>
    <name type="synonym">Caerostris bankana</name>
    <dbReference type="NCBI Taxonomy" id="172846"/>
    <lineage>
        <taxon>Eukaryota</taxon>
        <taxon>Metazoa</taxon>
        <taxon>Ecdysozoa</taxon>
        <taxon>Arthropoda</taxon>
        <taxon>Chelicerata</taxon>
        <taxon>Arachnida</taxon>
        <taxon>Araneae</taxon>
        <taxon>Araneomorphae</taxon>
        <taxon>Entelegynae</taxon>
        <taxon>Araneoidea</taxon>
        <taxon>Araneidae</taxon>
        <taxon>Caerostris</taxon>
    </lineage>
</organism>
<sequence length="136" mass="14565">MGSHMKSGLSQHKKVSATSPFYTFPLHLEPLAPFQQILPSIRQRAFGRGLSTCNMSPFWSLVGGPVRSNGFNMLYDPQMSDDDRLSLTTTAVSDEEEGEGRWPHHPPPPPPPAAPRAGEAAAAASSTARGPSGRQG</sequence>
<reference evidence="2 3" key="1">
    <citation type="submission" date="2021-06" db="EMBL/GenBank/DDBJ databases">
        <title>Caerostris extrusa draft genome.</title>
        <authorList>
            <person name="Kono N."/>
            <person name="Arakawa K."/>
        </authorList>
    </citation>
    <scope>NUCLEOTIDE SEQUENCE [LARGE SCALE GENOMIC DNA]</scope>
</reference>
<name>A0AAV4XU82_CAEEX</name>
<feature type="compositionally biased region" description="Low complexity" evidence="1">
    <location>
        <begin position="115"/>
        <end position="136"/>
    </location>
</feature>
<dbReference type="Proteomes" id="UP001054945">
    <property type="component" value="Unassembled WGS sequence"/>
</dbReference>
<feature type="compositionally biased region" description="Pro residues" evidence="1">
    <location>
        <begin position="105"/>
        <end position="114"/>
    </location>
</feature>
<keyword evidence="3" id="KW-1185">Reference proteome</keyword>
<feature type="region of interest" description="Disordered" evidence="1">
    <location>
        <begin position="78"/>
        <end position="136"/>
    </location>
</feature>
<dbReference type="AlphaFoldDB" id="A0AAV4XU82"/>
<evidence type="ECO:0000256" key="1">
    <source>
        <dbReference type="SAM" id="MobiDB-lite"/>
    </source>
</evidence>
<gene>
    <name evidence="2" type="ORF">CEXT_465911</name>
</gene>
<accession>A0AAV4XU82</accession>
<protein>
    <submittedName>
        <fullName evidence="2">Uncharacterized protein</fullName>
    </submittedName>
</protein>
<proteinExistence type="predicted"/>
<evidence type="ECO:0000313" key="3">
    <source>
        <dbReference type="Proteomes" id="UP001054945"/>
    </source>
</evidence>
<evidence type="ECO:0000313" key="2">
    <source>
        <dbReference type="EMBL" id="GIY98606.1"/>
    </source>
</evidence>
<comment type="caution">
    <text evidence="2">The sequence shown here is derived from an EMBL/GenBank/DDBJ whole genome shotgun (WGS) entry which is preliminary data.</text>
</comment>
<dbReference type="EMBL" id="BPLR01000941">
    <property type="protein sequence ID" value="GIY98606.1"/>
    <property type="molecule type" value="Genomic_DNA"/>
</dbReference>